<dbReference type="AlphaFoldDB" id="A0A6C2CNZ7"/>
<reference evidence="2 3" key="1">
    <citation type="submission" date="2019-01" db="EMBL/GenBank/DDBJ databases">
        <title>Zoogloea oleivorans genome sequencing and assembly.</title>
        <authorList>
            <person name="Tancsics A."/>
            <person name="Farkas M."/>
            <person name="Kriszt B."/>
            <person name="Maroti G."/>
            <person name="Horvath B."/>
        </authorList>
    </citation>
    <scope>NUCLEOTIDE SEQUENCE [LARGE SCALE GENOMIC DNA]</scope>
    <source>
        <strain evidence="2 3">Buc</strain>
    </source>
</reference>
<dbReference type="EMBL" id="SDKK01000013">
    <property type="protein sequence ID" value="TYC55213.1"/>
    <property type="molecule type" value="Genomic_DNA"/>
</dbReference>
<sequence length="643" mass="73297">MKLLDEFRQQVRGLGELRRAWFTTFNLGIPFFETHVLPILLDADPPANRMDYESMQQQLAESGVDVRVFCDLRMLEADQLKRTAVAVHGVLPGRLGVREKWFGKESLFHPKVIFLEDKNGRMVLGAGSANLSISGWGRNQEVFVFRSISNNRQYQQVKRFFDPLLTAAGVDEAKALGVRRRFEGCDEDWCFAHSFERQSFLQQLLADTQADRLTVWSPYFSRDLASLLGRVQELAGQALKFSIVPDRVGNRYVRTAWTDAIAELLCSKVLTFHDRPSPRADEIEMTHAKLWLASGRQARLAVGSWNCTEPGAASFELRNVEAGILLNVALKTQIAGQPLKIGEKEFGTEEMLEDDELDPPLYPLPFELQVCFDWKQGRYEVQGRLFEAIQGASYRLRLPGVKKQVPLCWKGRQSEGFWPLESIRLPLADNEALLADHSYEVWRDGNLEYRGLVLEAEPDYRRAQGYDSLKDLLNDLVKEAKPGASGTHRLRKVLRHDDVPDDEPVALPVGASGGLSYFRLFHAFEQFRKRLREIGSMDELERLLFVCPGSMQELVSKVNEQVADSRDNTVFKWFMLREVDSLHVVALEAYAKHRAKYARTSTPKNVKWASLKLKPKQAVYLPPEIHGNAQYMKRLREACGYGC</sequence>
<keyword evidence="3" id="KW-1185">Reference proteome</keyword>
<evidence type="ECO:0000313" key="2">
    <source>
        <dbReference type="EMBL" id="TYC55213.1"/>
    </source>
</evidence>
<feature type="domain" description="Phospholipase D-like" evidence="1">
    <location>
        <begin position="58"/>
        <end position="162"/>
    </location>
</feature>
<dbReference type="Proteomes" id="UP000389128">
    <property type="component" value="Unassembled WGS sequence"/>
</dbReference>
<protein>
    <recommendedName>
        <fullName evidence="1">Phospholipase D-like domain-containing protein</fullName>
    </recommendedName>
</protein>
<dbReference type="Gene3D" id="3.30.870.10">
    <property type="entry name" value="Endonuclease Chain A"/>
    <property type="match status" value="2"/>
</dbReference>
<dbReference type="SUPFAM" id="SSF56024">
    <property type="entry name" value="Phospholipase D/nuclease"/>
    <property type="match status" value="1"/>
</dbReference>
<accession>A0A6C2CNZ7</accession>
<evidence type="ECO:0000313" key="3">
    <source>
        <dbReference type="Proteomes" id="UP000389128"/>
    </source>
</evidence>
<dbReference type="RefSeq" id="WP_148579780.1">
    <property type="nucleotide sequence ID" value="NZ_SDKK01000013.1"/>
</dbReference>
<organism evidence="2 3">
    <name type="scientific">Zoogloea oleivorans</name>
    <dbReference type="NCBI Taxonomy" id="1552750"/>
    <lineage>
        <taxon>Bacteria</taxon>
        <taxon>Pseudomonadati</taxon>
        <taxon>Pseudomonadota</taxon>
        <taxon>Betaproteobacteria</taxon>
        <taxon>Rhodocyclales</taxon>
        <taxon>Zoogloeaceae</taxon>
        <taxon>Zoogloea</taxon>
    </lineage>
</organism>
<dbReference type="InterPro" id="IPR025202">
    <property type="entry name" value="PLD-like_dom"/>
</dbReference>
<dbReference type="OrthoDB" id="8769320at2"/>
<comment type="caution">
    <text evidence="2">The sequence shown here is derived from an EMBL/GenBank/DDBJ whole genome shotgun (WGS) entry which is preliminary data.</text>
</comment>
<dbReference type="Pfam" id="PF13091">
    <property type="entry name" value="PLDc_2"/>
    <property type="match status" value="1"/>
</dbReference>
<name>A0A6C2CNZ7_9RHOO</name>
<proteinExistence type="predicted"/>
<evidence type="ECO:0000259" key="1">
    <source>
        <dbReference type="Pfam" id="PF13091"/>
    </source>
</evidence>
<gene>
    <name evidence="2" type="ORF">ETQ85_14420</name>
</gene>